<keyword evidence="2" id="KW-1185">Reference proteome</keyword>
<dbReference type="EMBL" id="JJMJ01000224">
    <property type="protein sequence ID" value="PPS21210.1"/>
    <property type="molecule type" value="Genomic_DNA"/>
</dbReference>
<name>A0ABX5B277_9SPIR</name>
<dbReference type="Proteomes" id="UP000238924">
    <property type="component" value="Unassembled WGS sequence"/>
</dbReference>
<sequence>MMDSSKYRTLSIAIEHDTYNKLNEYCNKSNKFKSSIIRMILNNFLKDKGVKINQDETNKTKENYCIKIKLSKTDYEELKNYAERKKFGSIKTLALFAMNQYITKYPIKNDSSK</sequence>
<organism evidence="1 2">
    <name type="scientific">Brachyspira murdochii</name>
    <dbReference type="NCBI Taxonomy" id="84378"/>
    <lineage>
        <taxon>Bacteria</taxon>
        <taxon>Pseudomonadati</taxon>
        <taxon>Spirochaetota</taxon>
        <taxon>Spirochaetia</taxon>
        <taxon>Brachyspirales</taxon>
        <taxon>Brachyspiraceae</taxon>
        <taxon>Brachyspira</taxon>
    </lineage>
</organism>
<gene>
    <name evidence="1" type="ORF">DJ52_12340</name>
</gene>
<evidence type="ECO:0008006" key="3">
    <source>
        <dbReference type="Google" id="ProtNLM"/>
    </source>
</evidence>
<evidence type="ECO:0000313" key="2">
    <source>
        <dbReference type="Proteomes" id="UP000238924"/>
    </source>
</evidence>
<accession>A0ABX5B277</accession>
<proteinExistence type="predicted"/>
<reference evidence="1 2" key="1">
    <citation type="submission" date="2014-04" db="EMBL/GenBank/DDBJ databases">
        <title>Whole genome sequence of 'Brachyspira hampsonii' D13-03603F2.</title>
        <authorList>
            <person name="Patterson A.H."/>
            <person name="Chaban B."/>
            <person name="Fernando C."/>
            <person name="Harding J.C."/>
            <person name="Hill J.E."/>
        </authorList>
    </citation>
    <scope>NUCLEOTIDE SEQUENCE [LARGE SCALE GENOMIC DNA]</scope>
    <source>
        <strain evidence="1 2">D13-03603F2</strain>
    </source>
</reference>
<dbReference type="RefSeq" id="WP_020003307.1">
    <property type="nucleotide sequence ID" value="NZ_JJMJ01000224.1"/>
</dbReference>
<protein>
    <recommendedName>
        <fullName evidence="3">Ribbon-helix-helix protein CopG domain-containing protein</fullName>
    </recommendedName>
</protein>
<comment type="caution">
    <text evidence="1">The sequence shown here is derived from an EMBL/GenBank/DDBJ whole genome shotgun (WGS) entry which is preliminary data.</text>
</comment>
<evidence type="ECO:0000313" key="1">
    <source>
        <dbReference type="EMBL" id="PPS21210.1"/>
    </source>
</evidence>